<feature type="domain" description="NTP pyrophosphohydrolase MazG-like" evidence="6">
    <location>
        <begin position="28"/>
        <end position="101"/>
    </location>
</feature>
<dbReference type="NCBIfam" id="TIGR00444">
    <property type="entry name" value="mazG"/>
    <property type="match status" value="1"/>
</dbReference>
<dbReference type="Proteomes" id="UP000254771">
    <property type="component" value="Unassembled WGS sequence"/>
</dbReference>
<dbReference type="GO" id="GO:0006203">
    <property type="term" value="P:dGTP catabolic process"/>
    <property type="evidence" value="ECO:0007669"/>
    <property type="project" value="TreeGrafter"/>
</dbReference>
<dbReference type="GO" id="GO:0046081">
    <property type="term" value="P:dUTP catabolic process"/>
    <property type="evidence" value="ECO:0007669"/>
    <property type="project" value="TreeGrafter"/>
</dbReference>
<dbReference type="NCBIfam" id="NF007113">
    <property type="entry name" value="PRK09562.1"/>
    <property type="match status" value="1"/>
</dbReference>
<dbReference type="EMBL" id="QFXE01000001">
    <property type="protein sequence ID" value="RDH88379.1"/>
    <property type="molecule type" value="Genomic_DNA"/>
</dbReference>
<comment type="similarity">
    <text evidence="2">Belongs to the nucleoside triphosphate pyrophosphohydrolase family.</text>
</comment>
<accession>A0A370DT94</accession>
<dbReference type="GO" id="GO:0046052">
    <property type="term" value="P:UTP catabolic process"/>
    <property type="evidence" value="ECO:0007669"/>
    <property type="project" value="TreeGrafter"/>
</dbReference>
<dbReference type="GO" id="GO:0046061">
    <property type="term" value="P:dATP catabolic process"/>
    <property type="evidence" value="ECO:0007669"/>
    <property type="project" value="TreeGrafter"/>
</dbReference>
<dbReference type="PANTHER" id="PTHR30522:SF0">
    <property type="entry name" value="NUCLEOSIDE TRIPHOSPHATE PYROPHOSPHOHYDROLASE"/>
    <property type="match status" value="1"/>
</dbReference>
<evidence type="ECO:0000256" key="5">
    <source>
        <dbReference type="SAM" id="MobiDB-lite"/>
    </source>
</evidence>
<feature type="region of interest" description="Disordered" evidence="5">
    <location>
        <begin position="104"/>
        <end position="131"/>
    </location>
</feature>
<evidence type="ECO:0000313" key="8">
    <source>
        <dbReference type="Proteomes" id="UP000254771"/>
    </source>
</evidence>
<evidence type="ECO:0000256" key="2">
    <source>
        <dbReference type="ARBA" id="ARBA00061115"/>
    </source>
</evidence>
<dbReference type="InterPro" id="IPR048011">
    <property type="entry name" value="NTP-PPase_MazG-like_C"/>
</dbReference>
<dbReference type="InterPro" id="IPR048015">
    <property type="entry name" value="NTP-PPase_MazG-like_N"/>
</dbReference>
<feature type="compositionally biased region" description="Basic and acidic residues" evidence="5">
    <location>
        <begin position="104"/>
        <end position="126"/>
    </location>
</feature>
<sequence length="268" mass="30367">MSASLERLIEIMARLRDPEKGCPWDREQTFETVVPYTIEEAYEVEDVIQQGDMPGLCEELGDLLFQVVFHARMAEEAGEFVFDDVVCAINDKMVRRHPHVFAEEKPGDWHQQRQAWEGHKSQERKQKAGYSGSGALHGVATALPALMRAEKLQKRAARTGFDWPDIAGASQKIDEELAECQSALQNGVKQEIEEEIGDLLFSCVNLARHADVDAESALRQANRKFSSRFSYMEGRLREQAKTIRQLSMEELDQLWEEAKLTGAGQRAT</sequence>
<evidence type="ECO:0000256" key="1">
    <source>
        <dbReference type="ARBA" id="ARBA00052141"/>
    </source>
</evidence>
<name>A0A370DT94_9GAMM</name>
<dbReference type="CDD" id="cd11529">
    <property type="entry name" value="NTP-PPase_MazG_Cterm"/>
    <property type="match status" value="1"/>
</dbReference>
<feature type="domain" description="NTP pyrophosphohydrolase MazG-like" evidence="6">
    <location>
        <begin position="173"/>
        <end position="228"/>
    </location>
</feature>
<evidence type="ECO:0000256" key="3">
    <source>
        <dbReference type="ARBA" id="ARBA00066372"/>
    </source>
</evidence>
<evidence type="ECO:0000256" key="4">
    <source>
        <dbReference type="ARBA" id="ARBA00074799"/>
    </source>
</evidence>
<proteinExistence type="inferred from homology"/>
<gene>
    <name evidence="7" type="ORF">DIZ78_00085</name>
</gene>
<dbReference type="SUPFAM" id="SSF101386">
    <property type="entry name" value="all-alpha NTP pyrophosphatases"/>
    <property type="match status" value="2"/>
</dbReference>
<evidence type="ECO:0000259" key="6">
    <source>
        <dbReference type="Pfam" id="PF03819"/>
    </source>
</evidence>
<dbReference type="Pfam" id="PF03819">
    <property type="entry name" value="MazG"/>
    <property type="match status" value="2"/>
</dbReference>
<dbReference type="EC" id="3.6.1.8" evidence="3"/>
<reference evidence="7 8" key="1">
    <citation type="journal article" date="2018" name="ISME J.">
        <title>Endosymbiont genomes yield clues of tubeworm success.</title>
        <authorList>
            <person name="Li Y."/>
            <person name="Liles M.R."/>
            <person name="Halanych K.M."/>
        </authorList>
    </citation>
    <scope>NUCLEOTIDE SEQUENCE [LARGE SCALE GENOMIC DNA]</scope>
    <source>
        <strain evidence="7">A1462</strain>
    </source>
</reference>
<evidence type="ECO:0000313" key="7">
    <source>
        <dbReference type="EMBL" id="RDH88379.1"/>
    </source>
</evidence>
<comment type="caution">
    <text evidence="7">The sequence shown here is derived from an EMBL/GenBank/DDBJ whole genome shotgun (WGS) entry which is preliminary data.</text>
</comment>
<dbReference type="GO" id="GO:0046076">
    <property type="term" value="P:dTTP catabolic process"/>
    <property type="evidence" value="ECO:0007669"/>
    <property type="project" value="TreeGrafter"/>
</dbReference>
<dbReference type="GO" id="GO:0047693">
    <property type="term" value="F:ATP diphosphatase activity"/>
    <property type="evidence" value="ECO:0007669"/>
    <property type="project" value="UniProtKB-EC"/>
</dbReference>
<organism evidence="7 8">
    <name type="scientific">endosymbiont of Escarpia spicata</name>
    <dbReference type="NCBI Taxonomy" id="2200908"/>
    <lineage>
        <taxon>Bacteria</taxon>
        <taxon>Pseudomonadati</taxon>
        <taxon>Pseudomonadota</taxon>
        <taxon>Gammaproteobacteria</taxon>
        <taxon>sulfur-oxidizing symbionts</taxon>
    </lineage>
</organism>
<dbReference type="CDD" id="cd11528">
    <property type="entry name" value="NTP-PPase_MazG_Nterm"/>
    <property type="match status" value="1"/>
</dbReference>
<dbReference type="GO" id="GO:0046047">
    <property type="term" value="P:TTP catabolic process"/>
    <property type="evidence" value="ECO:0007669"/>
    <property type="project" value="TreeGrafter"/>
</dbReference>
<dbReference type="GO" id="GO:0006950">
    <property type="term" value="P:response to stress"/>
    <property type="evidence" value="ECO:0007669"/>
    <property type="project" value="UniProtKB-ARBA"/>
</dbReference>
<comment type="catalytic activity">
    <reaction evidence="1">
        <text>ATP + H2O = AMP + diphosphate + H(+)</text>
        <dbReference type="Rhea" id="RHEA:14245"/>
        <dbReference type="ChEBI" id="CHEBI:15377"/>
        <dbReference type="ChEBI" id="CHEBI:15378"/>
        <dbReference type="ChEBI" id="CHEBI:30616"/>
        <dbReference type="ChEBI" id="CHEBI:33019"/>
        <dbReference type="ChEBI" id="CHEBI:456215"/>
        <dbReference type="EC" id="3.6.1.8"/>
    </reaction>
</comment>
<dbReference type="FunFam" id="1.10.287.1080:FF:000001">
    <property type="entry name" value="Nucleoside triphosphate pyrophosphohydrolase"/>
    <property type="match status" value="1"/>
</dbReference>
<dbReference type="FunFam" id="1.10.287.1080:FF:000003">
    <property type="entry name" value="Nucleoside triphosphate pyrophosphohydrolase"/>
    <property type="match status" value="1"/>
</dbReference>
<protein>
    <recommendedName>
        <fullName evidence="4">Nucleoside triphosphate pyrophosphohydrolase</fullName>
        <ecNumber evidence="3">3.6.1.8</ecNumber>
    </recommendedName>
</protein>
<dbReference type="Gene3D" id="1.10.287.1080">
    <property type="entry name" value="MazG-like"/>
    <property type="match status" value="2"/>
</dbReference>
<keyword evidence="8" id="KW-1185">Reference proteome</keyword>
<dbReference type="InterPro" id="IPR004518">
    <property type="entry name" value="MazG-like_dom"/>
</dbReference>
<dbReference type="AlphaFoldDB" id="A0A370DT94"/>
<dbReference type="InterPro" id="IPR011551">
    <property type="entry name" value="NTP_PyrPHydrolase_MazG"/>
</dbReference>
<dbReference type="PANTHER" id="PTHR30522">
    <property type="entry name" value="NUCLEOSIDE TRIPHOSPHATE PYROPHOSPHOHYDROLASE"/>
    <property type="match status" value="1"/>
</dbReference>